<dbReference type="InterPro" id="IPR037523">
    <property type="entry name" value="VOC_core"/>
</dbReference>
<evidence type="ECO:0000259" key="1">
    <source>
        <dbReference type="PROSITE" id="PS51819"/>
    </source>
</evidence>
<dbReference type="SUPFAM" id="SSF54593">
    <property type="entry name" value="Glyoxalase/Bleomycin resistance protein/Dihydroxybiphenyl dioxygenase"/>
    <property type="match status" value="1"/>
</dbReference>
<evidence type="ECO:0000313" key="2">
    <source>
        <dbReference type="EMBL" id="QWB28810.1"/>
    </source>
</evidence>
<dbReference type="Gene3D" id="3.10.180.10">
    <property type="entry name" value="2,3-Dihydroxybiphenyl 1,2-Dioxygenase, domain 1"/>
    <property type="match status" value="1"/>
</dbReference>
<sequence>MKTKEEILMSISTHLITPRLNAVFLHVQDVKRAAAWYHQLLQLPFDASRVSSPVYNLPLEGPTSLTLDDHTNDATYRHHPSPHALFNFYTTDIDASYQFVRSLHAPIIRDIERFDDFAYFTFSDPDGNVLMLCTG</sequence>
<evidence type="ECO:0000313" key="3">
    <source>
        <dbReference type="Proteomes" id="UP000679498"/>
    </source>
</evidence>
<name>A0ABX8G5G2_EXIAC</name>
<dbReference type="PANTHER" id="PTHR33993">
    <property type="entry name" value="GLYOXALASE-RELATED"/>
    <property type="match status" value="1"/>
</dbReference>
<feature type="domain" description="VOC" evidence="1">
    <location>
        <begin position="19"/>
        <end position="135"/>
    </location>
</feature>
<keyword evidence="3" id="KW-1185">Reference proteome</keyword>
<dbReference type="PROSITE" id="PS51819">
    <property type="entry name" value="VOC"/>
    <property type="match status" value="1"/>
</dbReference>
<dbReference type="Pfam" id="PF00903">
    <property type="entry name" value="Glyoxalase"/>
    <property type="match status" value="1"/>
</dbReference>
<dbReference type="EMBL" id="CP075897">
    <property type="protein sequence ID" value="QWB28810.1"/>
    <property type="molecule type" value="Genomic_DNA"/>
</dbReference>
<dbReference type="InterPro" id="IPR052164">
    <property type="entry name" value="Anthracycline_SecMetBiosynth"/>
</dbReference>
<dbReference type="CDD" id="cd06587">
    <property type="entry name" value="VOC"/>
    <property type="match status" value="1"/>
</dbReference>
<gene>
    <name evidence="2" type="ORF">KKI46_09365</name>
</gene>
<proteinExistence type="predicted"/>
<dbReference type="Proteomes" id="UP000679498">
    <property type="component" value="Chromosome"/>
</dbReference>
<protein>
    <submittedName>
        <fullName evidence="2">VOC family protein</fullName>
    </submittedName>
</protein>
<accession>A0ABX8G5G2</accession>
<dbReference type="InterPro" id="IPR029068">
    <property type="entry name" value="Glyas_Bleomycin-R_OHBP_Dase"/>
</dbReference>
<organism evidence="2 3">
    <name type="scientific">Exiguobacterium acetylicum</name>
    <name type="common">Brevibacterium acetylicum</name>
    <dbReference type="NCBI Taxonomy" id="41170"/>
    <lineage>
        <taxon>Bacteria</taxon>
        <taxon>Bacillati</taxon>
        <taxon>Bacillota</taxon>
        <taxon>Bacilli</taxon>
        <taxon>Bacillales</taxon>
        <taxon>Bacillales Family XII. Incertae Sedis</taxon>
        <taxon>Exiguobacterium</taxon>
    </lineage>
</organism>
<dbReference type="InterPro" id="IPR004360">
    <property type="entry name" value="Glyas_Fos-R_dOase_dom"/>
</dbReference>
<reference evidence="2 3" key="1">
    <citation type="submission" date="2021-05" db="EMBL/GenBank/DDBJ databases">
        <title>Biocontrol using Exiguobacterium acetylicum SI17 against litchi downy blight caused by Peronophythora litchii.</title>
        <authorList>
            <person name="Zheng L."/>
        </authorList>
    </citation>
    <scope>NUCLEOTIDE SEQUENCE [LARGE SCALE GENOMIC DNA]</scope>
    <source>
        <strain evidence="2 3">SI17</strain>
    </source>
</reference>